<protein>
    <submittedName>
        <fullName evidence="4">Ribosomal protein S18 acetylase RimI</fullName>
    </submittedName>
</protein>
<dbReference type="EMBL" id="FTNI01000006">
    <property type="protein sequence ID" value="SIR15019.1"/>
    <property type="molecule type" value="Genomic_DNA"/>
</dbReference>
<sequence length="184" mass="19967">MDLMTSLDHDRKSHATVRPLTAEDIPWTRELFTERWGGVVSVSRGVAHDTTALPGFVALLDGERAGVATYRIAGGECELVTLDSVREGAGAGTALVDAVAGAARAGGAARLWLVTTNDNLRALRFYQRYGFDLVAVHRDAVARSRELKPSIPEIGLDGIPLRHELELELPSRLLRLSPTRSPEC</sequence>
<dbReference type="InterPro" id="IPR000182">
    <property type="entry name" value="GNAT_dom"/>
</dbReference>
<dbReference type="GO" id="GO:0016747">
    <property type="term" value="F:acyltransferase activity, transferring groups other than amino-acyl groups"/>
    <property type="evidence" value="ECO:0007669"/>
    <property type="project" value="InterPro"/>
</dbReference>
<dbReference type="Proteomes" id="UP000186096">
    <property type="component" value="Unassembled WGS sequence"/>
</dbReference>
<dbReference type="Pfam" id="PF00583">
    <property type="entry name" value="Acetyltransf_1"/>
    <property type="match status" value="1"/>
</dbReference>
<keyword evidence="1" id="KW-0808">Transferase</keyword>
<name>A0A1N6YKM5_9ACTN</name>
<evidence type="ECO:0000256" key="2">
    <source>
        <dbReference type="ARBA" id="ARBA00023315"/>
    </source>
</evidence>
<proteinExistence type="predicted"/>
<reference evidence="5" key="1">
    <citation type="submission" date="2017-01" db="EMBL/GenBank/DDBJ databases">
        <authorList>
            <person name="Varghese N."/>
            <person name="Submissions S."/>
        </authorList>
    </citation>
    <scope>NUCLEOTIDE SEQUENCE [LARGE SCALE GENOMIC DNA]</scope>
    <source>
        <strain evidence="5">ATCC 12950</strain>
    </source>
</reference>
<keyword evidence="4" id="KW-0687">Ribonucleoprotein</keyword>
<dbReference type="SUPFAM" id="SSF55729">
    <property type="entry name" value="Acyl-CoA N-acyltransferases (Nat)"/>
    <property type="match status" value="1"/>
</dbReference>
<accession>A0A1N6YKM5</accession>
<dbReference type="GO" id="GO:0005840">
    <property type="term" value="C:ribosome"/>
    <property type="evidence" value="ECO:0007669"/>
    <property type="project" value="UniProtKB-KW"/>
</dbReference>
<keyword evidence="2" id="KW-0012">Acyltransferase</keyword>
<dbReference type="InterPro" id="IPR050832">
    <property type="entry name" value="Bact_Acetyltransf"/>
</dbReference>
<evidence type="ECO:0000259" key="3">
    <source>
        <dbReference type="PROSITE" id="PS51186"/>
    </source>
</evidence>
<evidence type="ECO:0000313" key="5">
    <source>
        <dbReference type="Proteomes" id="UP000186096"/>
    </source>
</evidence>
<evidence type="ECO:0000313" key="4">
    <source>
        <dbReference type="EMBL" id="SIR15019.1"/>
    </source>
</evidence>
<gene>
    <name evidence="4" type="ORF">SAMN05421833_106177</name>
</gene>
<organism evidence="4 5">
    <name type="scientific">Microbispora rosea</name>
    <dbReference type="NCBI Taxonomy" id="58117"/>
    <lineage>
        <taxon>Bacteria</taxon>
        <taxon>Bacillati</taxon>
        <taxon>Actinomycetota</taxon>
        <taxon>Actinomycetes</taxon>
        <taxon>Streptosporangiales</taxon>
        <taxon>Streptosporangiaceae</taxon>
        <taxon>Microbispora</taxon>
    </lineage>
</organism>
<dbReference type="AlphaFoldDB" id="A0A1N6YKM5"/>
<dbReference type="PROSITE" id="PS51186">
    <property type="entry name" value="GNAT"/>
    <property type="match status" value="1"/>
</dbReference>
<dbReference type="InterPro" id="IPR016181">
    <property type="entry name" value="Acyl_CoA_acyltransferase"/>
</dbReference>
<feature type="domain" description="N-acetyltransferase" evidence="3">
    <location>
        <begin position="15"/>
        <end position="152"/>
    </location>
</feature>
<dbReference type="PANTHER" id="PTHR43877">
    <property type="entry name" value="AMINOALKYLPHOSPHONATE N-ACETYLTRANSFERASE-RELATED-RELATED"/>
    <property type="match status" value="1"/>
</dbReference>
<evidence type="ECO:0000256" key="1">
    <source>
        <dbReference type="ARBA" id="ARBA00022679"/>
    </source>
</evidence>
<keyword evidence="5" id="KW-1185">Reference proteome</keyword>
<keyword evidence="4" id="KW-0689">Ribosomal protein</keyword>
<dbReference type="Gene3D" id="3.40.630.30">
    <property type="match status" value="1"/>
</dbReference>
<dbReference type="STRING" id="58117.SAMN05421833_106177"/>